<dbReference type="EMBL" id="JAGPYM010000030">
    <property type="protein sequence ID" value="KAH6877265.1"/>
    <property type="molecule type" value="Genomic_DNA"/>
</dbReference>
<reference evidence="2 3" key="1">
    <citation type="journal article" date="2021" name="Nat. Commun.">
        <title>Genetic determinants of endophytism in the Arabidopsis root mycobiome.</title>
        <authorList>
            <person name="Mesny F."/>
            <person name="Miyauchi S."/>
            <person name="Thiergart T."/>
            <person name="Pickel B."/>
            <person name="Atanasova L."/>
            <person name="Karlsson M."/>
            <person name="Huettel B."/>
            <person name="Barry K.W."/>
            <person name="Haridas S."/>
            <person name="Chen C."/>
            <person name="Bauer D."/>
            <person name="Andreopoulos W."/>
            <person name="Pangilinan J."/>
            <person name="LaButti K."/>
            <person name="Riley R."/>
            <person name="Lipzen A."/>
            <person name="Clum A."/>
            <person name="Drula E."/>
            <person name="Henrissat B."/>
            <person name="Kohler A."/>
            <person name="Grigoriev I.V."/>
            <person name="Martin F.M."/>
            <person name="Hacquard S."/>
        </authorList>
    </citation>
    <scope>NUCLEOTIDE SEQUENCE [LARGE SCALE GENOMIC DNA]</scope>
    <source>
        <strain evidence="2 3">MPI-CAGE-CH-0241</strain>
    </source>
</reference>
<evidence type="ECO:0000313" key="3">
    <source>
        <dbReference type="Proteomes" id="UP000777438"/>
    </source>
</evidence>
<accession>A0A9P8VTZ4</accession>
<dbReference type="OrthoDB" id="277832at2759"/>
<dbReference type="InterPro" id="IPR009097">
    <property type="entry name" value="Cyclic_Pdiesterase"/>
</dbReference>
<dbReference type="InterPro" id="IPR009210">
    <property type="entry name" value="ASCC1"/>
</dbReference>
<dbReference type="Proteomes" id="UP000777438">
    <property type="component" value="Unassembled WGS sequence"/>
</dbReference>
<proteinExistence type="predicted"/>
<dbReference type="PIRSF" id="PIRSF027019">
    <property type="entry name" value="Euk_LigT"/>
    <property type="match status" value="1"/>
</dbReference>
<name>A0A9P8VTZ4_9HYPO</name>
<comment type="caution">
    <text evidence="2">The sequence shown here is derived from an EMBL/GenBank/DDBJ whole genome shotgun (WGS) entry which is preliminary data.</text>
</comment>
<dbReference type="Pfam" id="PF10469">
    <property type="entry name" value="AKAP7_NLS"/>
    <property type="match status" value="1"/>
</dbReference>
<dbReference type="GO" id="GO:0006355">
    <property type="term" value="P:regulation of DNA-templated transcription"/>
    <property type="evidence" value="ECO:0007669"/>
    <property type="project" value="TreeGrafter"/>
</dbReference>
<organism evidence="2 3">
    <name type="scientific">Thelonectria olida</name>
    <dbReference type="NCBI Taxonomy" id="1576542"/>
    <lineage>
        <taxon>Eukaryota</taxon>
        <taxon>Fungi</taxon>
        <taxon>Dikarya</taxon>
        <taxon>Ascomycota</taxon>
        <taxon>Pezizomycotina</taxon>
        <taxon>Sordariomycetes</taxon>
        <taxon>Hypocreomycetidae</taxon>
        <taxon>Hypocreales</taxon>
        <taxon>Nectriaceae</taxon>
        <taxon>Thelonectria</taxon>
    </lineage>
</organism>
<dbReference type="AlphaFoldDB" id="A0A9P8VTZ4"/>
<gene>
    <name evidence="2" type="ORF">B0T10DRAFT_566290</name>
</gene>
<dbReference type="PANTHER" id="PTHR13360">
    <property type="entry name" value="ACTIVATING SIGNAL COINTEGRATOR 1 COMPLEX SUBUNIT 1"/>
    <property type="match status" value="1"/>
</dbReference>
<dbReference type="GO" id="GO:0005634">
    <property type="term" value="C:nucleus"/>
    <property type="evidence" value="ECO:0007669"/>
    <property type="project" value="TreeGrafter"/>
</dbReference>
<protein>
    <submittedName>
        <fullName evidence="2">Kinase A anchor protein</fullName>
    </submittedName>
</protein>
<evidence type="ECO:0000313" key="2">
    <source>
        <dbReference type="EMBL" id="KAH6877265.1"/>
    </source>
</evidence>
<dbReference type="InterPro" id="IPR019510">
    <property type="entry name" value="AKAP7-like_phosphoesterase"/>
</dbReference>
<evidence type="ECO:0000259" key="1">
    <source>
        <dbReference type="Pfam" id="PF10469"/>
    </source>
</evidence>
<dbReference type="Gene3D" id="3.90.1140.10">
    <property type="entry name" value="Cyclic phosphodiesterase"/>
    <property type="match status" value="1"/>
</dbReference>
<keyword evidence="2" id="KW-0418">Kinase</keyword>
<sequence>MPPPTHFLCIPLVGAELVRNLASFKHEATSQWGFRVPPAAVRPPGTMHLTLGVMTLQEDGVQKATDLLQSLSLKDILAQTSNNAVESTLSISLKGLSAMQDAGSTSVLYAPPVDADGRLMRFCQAIKTSFTDAGLMAVENRPLLLHATVVNTVYVPQTRKRGRPREKIKLDARDMVEQYADFVWMEDMPVEKVTLCKMGARKIEGSDGDEAYEVVAEVRVGTETTGA</sequence>
<dbReference type="PANTHER" id="PTHR13360:SF1">
    <property type="entry name" value="ACTIVATING SIGNAL COINTEGRATOR 1 COMPLEX SUBUNIT 1"/>
    <property type="match status" value="1"/>
</dbReference>
<dbReference type="SUPFAM" id="SSF55144">
    <property type="entry name" value="LigT-like"/>
    <property type="match status" value="1"/>
</dbReference>
<keyword evidence="3" id="KW-1185">Reference proteome</keyword>
<keyword evidence="2" id="KW-0808">Transferase</keyword>
<dbReference type="GO" id="GO:0006307">
    <property type="term" value="P:DNA alkylation repair"/>
    <property type="evidence" value="ECO:0007669"/>
    <property type="project" value="InterPro"/>
</dbReference>
<feature type="domain" description="A-kinase anchor protein 7-like phosphoesterase" evidence="1">
    <location>
        <begin position="4"/>
        <end position="219"/>
    </location>
</feature>
<dbReference type="GO" id="GO:0016301">
    <property type="term" value="F:kinase activity"/>
    <property type="evidence" value="ECO:0007669"/>
    <property type="project" value="UniProtKB-KW"/>
</dbReference>